<protein>
    <submittedName>
        <fullName evidence="1">Uncharacterized protein</fullName>
    </submittedName>
</protein>
<name>A0AA37NNV5_9BACT</name>
<evidence type="ECO:0000313" key="2">
    <source>
        <dbReference type="Proteomes" id="UP001055114"/>
    </source>
</evidence>
<organism evidence="1 2">
    <name type="scientific">Parabacteroides merdae</name>
    <dbReference type="NCBI Taxonomy" id="46503"/>
    <lineage>
        <taxon>Bacteria</taxon>
        <taxon>Pseudomonadati</taxon>
        <taxon>Bacteroidota</taxon>
        <taxon>Bacteroidia</taxon>
        <taxon>Bacteroidales</taxon>
        <taxon>Tannerellaceae</taxon>
        <taxon>Parabacteroides</taxon>
    </lineage>
</organism>
<comment type="caution">
    <text evidence="1">The sequence shown here is derived from an EMBL/GenBank/DDBJ whole genome shotgun (WGS) entry which is preliminary data.</text>
</comment>
<evidence type="ECO:0000313" key="1">
    <source>
        <dbReference type="EMBL" id="GKH70191.1"/>
    </source>
</evidence>
<dbReference type="AlphaFoldDB" id="A0AA37NNV5"/>
<dbReference type="Proteomes" id="UP001055114">
    <property type="component" value="Unassembled WGS sequence"/>
</dbReference>
<dbReference type="EMBL" id="BQNZ01000001">
    <property type="protein sequence ID" value="GKH70191.1"/>
    <property type="molecule type" value="Genomic_DNA"/>
</dbReference>
<accession>A0AA37NNV5</accession>
<proteinExistence type="predicted"/>
<gene>
    <name evidence="1" type="ORF">CE91St3_00540</name>
</gene>
<dbReference type="RefSeq" id="WP_244063605.1">
    <property type="nucleotide sequence ID" value="NZ_BQNZ01000001.1"/>
</dbReference>
<reference evidence="1" key="1">
    <citation type="submission" date="2022-01" db="EMBL/GenBank/DDBJ databases">
        <title>Novel bile acid biosynthetic pathways are enriched in the microbiome of centenarians.</title>
        <authorList>
            <person name="Sato Y."/>
            <person name="Atarashi K."/>
            <person name="Plichta R.D."/>
            <person name="Arai Y."/>
            <person name="Sasajima S."/>
            <person name="Kearney M.S."/>
            <person name="Suda W."/>
            <person name="Takeshita K."/>
            <person name="Sasaki T."/>
            <person name="Okamoto S."/>
            <person name="Skelly N.A."/>
            <person name="Okamura Y."/>
            <person name="Vlamakis H."/>
            <person name="Li Y."/>
            <person name="Tanoue T."/>
            <person name="Takei H."/>
            <person name="Nittono H."/>
            <person name="Narushima S."/>
            <person name="Irie J."/>
            <person name="Itoh H."/>
            <person name="Moriya K."/>
            <person name="Sugiura Y."/>
            <person name="Suematsu M."/>
            <person name="Moritoki N."/>
            <person name="Shibata S."/>
            <person name="Littman R.D."/>
            <person name="Fischbach A.M."/>
            <person name="Uwamino Y."/>
            <person name="Inoue T."/>
            <person name="Honda A."/>
            <person name="Hattori M."/>
            <person name="Murai T."/>
            <person name="Xavier J.R."/>
            <person name="Hirose N."/>
            <person name="Honda K."/>
        </authorList>
    </citation>
    <scope>NUCLEOTIDE SEQUENCE</scope>
    <source>
        <strain evidence="1">CE91-St3</strain>
    </source>
</reference>
<sequence>MNGESGTGVYVYQQIVKTTAEWEADKTVPVENVWLFERREDGKIVTKLSDGQHCYSDLPAYGLSAWQAAQMGGYKGTEEEFYESLGTFDEKIKKVESLVASMSGKYAETPTLDSTPTEDTLTYTPEDSEEPRAFAIGQQCRVYEAEEEDYVFYQLYDIKESKADWRIAGSGGTSANQEKAVITLNSNQGSPDTALNGKKVTVKYSEQEQTLTWQGEALEVKIPVNMTYEVSVEAVAGYTTPDKQSFVAVGGNERQIVFSYSCEKVTVNVATDDSADCSGRTVTVKKISGGDVLGTGKGSQVIVKVPTGTSYTVSVDSFAGYLKPSDQSFTADQTSRTVSFEYEKIVDAAIVFDKSKSDPQNITGEINSGVLKTILSKFRRCLCKKTKDGEVTISYLRDDNSYFYANGTAAKLDGTEGDVMVDFPEFYYKWEKVDDTKFRYRFSECDVDGTFKHVQRSLVGAYKGYMISDKLYSHSGVTPTTDKSANDFDRYAAARGKGYQRIDFQQHCVIAFMLYAKYGNRNLQAILGIGGAKCNPPTQTGSSDANGNADTKNERLKYVCGLGIEGVFGGINELTKGATVTDGNWEITDPDGSTRRITSVAYDGWISGVAAEDGPFFDMIPTRTEGSESTYYSDRFITKSFGVFVRSNSDSDTEGGVACVDSEYTESERHFSIGSRLAFRGVIREAASVNDFKALAVL</sequence>